<keyword evidence="1" id="KW-0732">Signal</keyword>
<sequence>MKKTLQKAFLACIAAGGTFFGISQLTNADQPETFQQTLEQGTAHINLHKPFLQTKKPEVAAFLQSSWERGEAAVLTELGEESKSEWTLVNAGDVDLELTNGMTIDEASSFNRVLMGKEANGALEIGDVFPAVLIRSDQQRVIQFWERKDGNFVYFDMQRNDSKEWSLVRGPVEITTSTTE</sequence>
<organism evidence="2 3">
    <name type="scientific">Cohnella fermenti</name>
    <dbReference type="NCBI Taxonomy" id="2565925"/>
    <lineage>
        <taxon>Bacteria</taxon>
        <taxon>Bacillati</taxon>
        <taxon>Bacillota</taxon>
        <taxon>Bacilli</taxon>
        <taxon>Bacillales</taxon>
        <taxon>Paenibacillaceae</taxon>
        <taxon>Cohnella</taxon>
    </lineage>
</organism>
<evidence type="ECO:0000256" key="1">
    <source>
        <dbReference type="SAM" id="SignalP"/>
    </source>
</evidence>
<dbReference type="OrthoDB" id="2680301at2"/>
<proteinExistence type="predicted"/>
<dbReference type="AlphaFoldDB" id="A0A4S4BL90"/>
<protein>
    <submittedName>
        <fullName evidence="2">UL14 family ribosomal protein</fullName>
    </submittedName>
</protein>
<dbReference type="EMBL" id="SSOB01000032">
    <property type="protein sequence ID" value="THF75331.1"/>
    <property type="molecule type" value="Genomic_DNA"/>
</dbReference>
<dbReference type="Proteomes" id="UP000310636">
    <property type="component" value="Unassembled WGS sequence"/>
</dbReference>
<keyword evidence="3" id="KW-1185">Reference proteome</keyword>
<evidence type="ECO:0000313" key="2">
    <source>
        <dbReference type="EMBL" id="THF75331.1"/>
    </source>
</evidence>
<comment type="caution">
    <text evidence="2">The sequence shown here is derived from an EMBL/GenBank/DDBJ whole genome shotgun (WGS) entry which is preliminary data.</text>
</comment>
<keyword evidence="2" id="KW-0689">Ribosomal protein</keyword>
<evidence type="ECO:0000313" key="3">
    <source>
        <dbReference type="Proteomes" id="UP000310636"/>
    </source>
</evidence>
<name>A0A4S4BL90_9BACL</name>
<dbReference type="RefSeq" id="WP_136371985.1">
    <property type="nucleotide sequence ID" value="NZ_SSOB01000032.1"/>
</dbReference>
<gene>
    <name evidence="2" type="ORF">E6C55_22030</name>
</gene>
<feature type="chain" id="PRO_5020191634" evidence="1">
    <location>
        <begin position="29"/>
        <end position="180"/>
    </location>
</feature>
<dbReference type="GO" id="GO:0005840">
    <property type="term" value="C:ribosome"/>
    <property type="evidence" value="ECO:0007669"/>
    <property type="project" value="UniProtKB-KW"/>
</dbReference>
<reference evidence="2 3" key="1">
    <citation type="submission" date="2019-04" db="EMBL/GenBank/DDBJ databases">
        <title>Cohnella sp. nov. isolated from preserved vegetables.</title>
        <authorList>
            <person name="Lin S.-Y."/>
            <person name="Hung M.-H."/>
            <person name="Young C.-C."/>
        </authorList>
    </citation>
    <scope>NUCLEOTIDE SEQUENCE [LARGE SCALE GENOMIC DNA]</scope>
    <source>
        <strain evidence="2 3">CC-MHH1044</strain>
    </source>
</reference>
<feature type="signal peptide" evidence="1">
    <location>
        <begin position="1"/>
        <end position="28"/>
    </location>
</feature>
<keyword evidence="2" id="KW-0687">Ribonucleoprotein</keyword>
<accession>A0A4S4BL90</accession>